<feature type="transmembrane region" description="Helical" evidence="8">
    <location>
        <begin position="6"/>
        <end position="28"/>
    </location>
</feature>
<feature type="transmembrane region" description="Helical" evidence="8">
    <location>
        <begin position="310"/>
        <end position="329"/>
    </location>
</feature>
<proteinExistence type="predicted"/>
<evidence type="ECO:0000256" key="1">
    <source>
        <dbReference type="ARBA" id="ARBA00004651"/>
    </source>
</evidence>
<feature type="transmembrane region" description="Helical" evidence="8">
    <location>
        <begin position="136"/>
        <end position="152"/>
    </location>
</feature>
<keyword evidence="7 8" id="KW-0472">Membrane</keyword>
<feature type="transmembrane region" description="Helical" evidence="8">
    <location>
        <begin position="287"/>
        <end position="304"/>
    </location>
</feature>
<feature type="transmembrane region" description="Helical" evidence="8">
    <location>
        <begin position="366"/>
        <end position="385"/>
    </location>
</feature>
<keyword evidence="2" id="KW-1003">Cell membrane</keyword>
<evidence type="ECO:0000313" key="10">
    <source>
        <dbReference type="EMBL" id="WGH76445.1"/>
    </source>
</evidence>
<dbReference type="PANTHER" id="PTHR33908:SF3">
    <property type="entry name" value="UNDECAPRENYL PHOSPHATE-ALPHA-4-AMINO-4-DEOXY-L-ARABINOSE ARABINOSYL TRANSFERASE"/>
    <property type="match status" value="1"/>
</dbReference>
<dbReference type="RefSeq" id="WP_279652311.1">
    <property type="nucleotide sequence ID" value="NZ_CP122539.1"/>
</dbReference>
<dbReference type="PANTHER" id="PTHR33908">
    <property type="entry name" value="MANNOSYLTRANSFERASE YKCB-RELATED"/>
    <property type="match status" value="1"/>
</dbReference>
<feature type="transmembrane region" description="Helical" evidence="8">
    <location>
        <begin position="164"/>
        <end position="190"/>
    </location>
</feature>
<evidence type="ECO:0000256" key="6">
    <source>
        <dbReference type="ARBA" id="ARBA00022989"/>
    </source>
</evidence>
<sequence>MRSKLTFNIFLIIAAISLLINVGSYGVIESSDARYAEIGRAMHASGDFMHPNLLDVHHYHKPPFTYQITALGYKIFGTNAFGARFFLQLAILLQLVLVYRLSFLLFDNKKTALWSAIIYFSFPLVLVSSRNLTTDAFLATFALLSIYSWVRYRKSGVIKWLYAFTISLALGFLTKGPVIFIVPVIFILFYNRTEKAKHRFSFHHIAAWTFFLVIAASWFVYLGYHNPAFLDYFLGKQTADRFSKNAFGRTEPFWYFLAFAPLVGLPWFLAAVYLVKEQKQLFKTKTIHFALFMAFVIPLVFFSISSSKRILYILPLYSMLAVLIADLFSKITVEKTKIINGIVLGFYGLLLLAFMVAPFVDTGMNIPYYLAIASCLVAIFIFLLYTSLKDEVKFKPIIASFVVTTFLLISATTILAKNELKVNASKPVTDFLIEEDLASRDILVYNTRKPSIAFGLNKSIISLYDGHHSLNRETQFETDAAWKKHLLNLKDAEGFEKLEQLVAKPTVLLLYKKQLPEKLNWLAEKYAHKKVMGKWVVYY</sequence>
<evidence type="ECO:0000256" key="8">
    <source>
        <dbReference type="SAM" id="Phobius"/>
    </source>
</evidence>
<feature type="transmembrane region" description="Helical" evidence="8">
    <location>
        <begin position="202"/>
        <end position="224"/>
    </location>
</feature>
<evidence type="ECO:0000256" key="2">
    <source>
        <dbReference type="ARBA" id="ARBA00022475"/>
    </source>
</evidence>
<feature type="transmembrane region" description="Helical" evidence="8">
    <location>
        <begin position="341"/>
        <end position="360"/>
    </location>
</feature>
<protein>
    <submittedName>
        <fullName evidence="10">Glycosyltransferase family 39 protein</fullName>
    </submittedName>
</protein>
<keyword evidence="3" id="KW-0328">Glycosyltransferase</keyword>
<feature type="transmembrane region" description="Helical" evidence="8">
    <location>
        <begin position="397"/>
        <end position="416"/>
    </location>
</feature>
<feature type="domain" description="ArnT-like N-terminal" evidence="9">
    <location>
        <begin position="31"/>
        <end position="233"/>
    </location>
</feature>
<dbReference type="InterPro" id="IPR050297">
    <property type="entry name" value="LipidA_mod_glycosyltrf_83"/>
</dbReference>
<evidence type="ECO:0000256" key="5">
    <source>
        <dbReference type="ARBA" id="ARBA00022692"/>
    </source>
</evidence>
<comment type="subcellular location">
    <subcellularLocation>
        <location evidence="1">Cell membrane</location>
        <topology evidence="1">Multi-pass membrane protein</topology>
    </subcellularLocation>
</comment>
<keyword evidence="11" id="KW-1185">Reference proteome</keyword>
<evidence type="ECO:0000256" key="4">
    <source>
        <dbReference type="ARBA" id="ARBA00022679"/>
    </source>
</evidence>
<organism evidence="10 11">
    <name type="scientific">Tenacibaculum tangerinum</name>
    <dbReference type="NCBI Taxonomy" id="3038772"/>
    <lineage>
        <taxon>Bacteria</taxon>
        <taxon>Pseudomonadati</taxon>
        <taxon>Bacteroidota</taxon>
        <taxon>Flavobacteriia</taxon>
        <taxon>Flavobacteriales</taxon>
        <taxon>Flavobacteriaceae</taxon>
        <taxon>Tenacibaculum</taxon>
    </lineage>
</organism>
<feature type="transmembrane region" description="Helical" evidence="8">
    <location>
        <begin position="112"/>
        <end position="129"/>
    </location>
</feature>
<evidence type="ECO:0000256" key="3">
    <source>
        <dbReference type="ARBA" id="ARBA00022676"/>
    </source>
</evidence>
<evidence type="ECO:0000259" key="9">
    <source>
        <dbReference type="Pfam" id="PF02366"/>
    </source>
</evidence>
<evidence type="ECO:0000256" key="7">
    <source>
        <dbReference type="ARBA" id="ARBA00023136"/>
    </source>
</evidence>
<accession>A0ABY8L8W9</accession>
<dbReference type="Pfam" id="PF02366">
    <property type="entry name" value="PMT"/>
    <property type="match status" value="1"/>
</dbReference>
<name>A0ABY8L8W9_9FLAO</name>
<dbReference type="EMBL" id="CP122539">
    <property type="protein sequence ID" value="WGH76445.1"/>
    <property type="molecule type" value="Genomic_DNA"/>
</dbReference>
<keyword evidence="4" id="KW-0808">Transferase</keyword>
<dbReference type="Proteomes" id="UP001232001">
    <property type="component" value="Chromosome"/>
</dbReference>
<feature type="transmembrane region" description="Helical" evidence="8">
    <location>
        <begin position="85"/>
        <end position="106"/>
    </location>
</feature>
<gene>
    <name evidence="10" type="ORF">P8625_04600</name>
</gene>
<evidence type="ECO:0000313" key="11">
    <source>
        <dbReference type="Proteomes" id="UP001232001"/>
    </source>
</evidence>
<keyword evidence="6 8" id="KW-1133">Transmembrane helix</keyword>
<dbReference type="InterPro" id="IPR003342">
    <property type="entry name" value="ArnT-like_N"/>
</dbReference>
<reference evidence="10 11" key="1">
    <citation type="submission" date="2023-04" db="EMBL/GenBank/DDBJ databases">
        <title>Tenacibaculum tangerinum sp. nov., isolated from sea tidal flat of South Korea.</title>
        <authorList>
            <person name="Lee S.H."/>
            <person name="Kim J.-J."/>
        </authorList>
    </citation>
    <scope>NUCLEOTIDE SEQUENCE [LARGE SCALE GENOMIC DNA]</scope>
    <source>
        <strain evidence="10 11">GRR-S3-23</strain>
    </source>
</reference>
<keyword evidence="5 8" id="KW-0812">Transmembrane</keyword>
<feature type="transmembrane region" description="Helical" evidence="8">
    <location>
        <begin position="253"/>
        <end position="275"/>
    </location>
</feature>